<proteinExistence type="predicted"/>
<keyword evidence="2" id="KW-1185">Reference proteome</keyword>
<protein>
    <submittedName>
        <fullName evidence="1">Uncharacterized protein</fullName>
    </submittedName>
</protein>
<organism evidence="1 2">
    <name type="scientific">Streptomyces luomodiensis</name>
    <dbReference type="NCBI Taxonomy" id="3026192"/>
    <lineage>
        <taxon>Bacteria</taxon>
        <taxon>Bacillati</taxon>
        <taxon>Actinomycetota</taxon>
        <taxon>Actinomycetes</taxon>
        <taxon>Kitasatosporales</taxon>
        <taxon>Streptomycetaceae</taxon>
        <taxon>Streptomyces</taxon>
    </lineage>
</organism>
<accession>A0ABY9V3B4</accession>
<dbReference type="EMBL" id="CP117522">
    <property type="protein sequence ID" value="WNE99364.1"/>
    <property type="molecule type" value="Genomic_DNA"/>
</dbReference>
<reference evidence="1 2" key="1">
    <citation type="submission" date="2023-02" db="EMBL/GenBank/DDBJ databases">
        <title>Streptomyces sp. SCA4-21 with antifungal activity against Fusarium oxysporum f. sp. cubense, Streptomyces sp. SCA2-17 with antifungal activity against Fusarium oxysporum f. sp. cubense.</title>
        <authorList>
            <person name="Qi D."/>
        </authorList>
    </citation>
    <scope>NUCLEOTIDE SEQUENCE [LARGE SCALE GENOMIC DNA]</scope>
    <source>
        <strain evidence="1 2">SCA4-21</strain>
    </source>
</reference>
<dbReference type="RefSeq" id="WP_311037897.1">
    <property type="nucleotide sequence ID" value="NZ_CP117522.1"/>
</dbReference>
<evidence type="ECO:0000313" key="2">
    <source>
        <dbReference type="Proteomes" id="UP001305606"/>
    </source>
</evidence>
<name>A0ABY9V3B4_9ACTN</name>
<evidence type="ECO:0000313" key="1">
    <source>
        <dbReference type="EMBL" id="WNE99364.1"/>
    </source>
</evidence>
<gene>
    <name evidence="1" type="ORF">PS467_30540</name>
</gene>
<sequence length="146" mass="15713">MTPDEAALVITSYYFAPAGGEGWGVTHEDFAQAARGRWPNCTTALAEDPSGVGECTEFAMIFEGGAERSGDYSHTGLTLSGYTALDAAEFMSWFVTMLDPDVRVLFNNRESIEDGDYDDHVLPRAMGLRPMAEALATHLAGALLGE</sequence>
<dbReference type="Proteomes" id="UP001305606">
    <property type="component" value="Chromosome"/>
</dbReference>